<dbReference type="AlphaFoldDB" id="A0A3R7H755"/>
<dbReference type="EMBL" id="JNAD02000019">
    <property type="protein sequence ID" value="RKM91107.1"/>
    <property type="molecule type" value="Genomic_DNA"/>
</dbReference>
<dbReference type="InterPro" id="IPR021527">
    <property type="entry name" value="DUF2795"/>
</dbReference>
<evidence type="ECO:0000256" key="1">
    <source>
        <dbReference type="SAM" id="MobiDB-lite"/>
    </source>
</evidence>
<sequence>MQRGSDRLNVHHDDEMKHQLQGMLRSGHSTRAEEWHDPEPSAEDDPDTTLRPAPTPGVSDEAEAEALRSELARYFGRTPFPGRREQLLGTLRERNAPERLVEVIGGLPADQDYRNVQDVMVALGRKPRS</sequence>
<keyword evidence="3" id="KW-1185">Reference proteome</keyword>
<accession>A0A3R7H755</accession>
<evidence type="ECO:0000313" key="3">
    <source>
        <dbReference type="Proteomes" id="UP000028058"/>
    </source>
</evidence>
<dbReference type="Proteomes" id="UP000028058">
    <property type="component" value="Unassembled WGS sequence"/>
</dbReference>
<name>A0A3R7H755_9ACTN</name>
<feature type="compositionally biased region" description="Basic and acidic residues" evidence="1">
    <location>
        <begin position="30"/>
        <end position="39"/>
    </location>
</feature>
<feature type="compositionally biased region" description="Basic and acidic residues" evidence="1">
    <location>
        <begin position="1"/>
        <end position="18"/>
    </location>
</feature>
<comment type="caution">
    <text evidence="2">The sequence shown here is derived from an EMBL/GenBank/DDBJ whole genome shotgun (WGS) entry which is preliminary data.</text>
</comment>
<feature type="region of interest" description="Disordered" evidence="1">
    <location>
        <begin position="1"/>
        <end position="65"/>
    </location>
</feature>
<protein>
    <submittedName>
        <fullName evidence="2">DUF2795 domain-containing protein</fullName>
    </submittedName>
</protein>
<proteinExistence type="predicted"/>
<evidence type="ECO:0000313" key="2">
    <source>
        <dbReference type="EMBL" id="RKM91107.1"/>
    </source>
</evidence>
<dbReference type="OrthoDB" id="5519961at2"/>
<dbReference type="Pfam" id="PF11387">
    <property type="entry name" value="DUF2795"/>
    <property type="match status" value="1"/>
</dbReference>
<reference evidence="2 3" key="1">
    <citation type="journal article" date="2014" name="Genome Announc.">
        <title>Draft Genome Sequence of Streptomyces fradiae ATCC 19609, a Strain Highly Sensitive to Antibiotics.</title>
        <authorList>
            <person name="Bekker O.B."/>
            <person name="Klimina K.M."/>
            <person name="Vatlin A.A."/>
            <person name="Zakharevich N.V."/>
            <person name="Kasianov A.S."/>
            <person name="Danilenko V.N."/>
        </authorList>
    </citation>
    <scope>NUCLEOTIDE SEQUENCE [LARGE SCALE GENOMIC DNA]</scope>
    <source>
        <strain evidence="2 3">ATCC 19609</strain>
    </source>
</reference>
<organism evidence="2 3">
    <name type="scientific">Streptomyces xinghaiensis</name>
    <dbReference type="NCBI Taxonomy" id="1038928"/>
    <lineage>
        <taxon>Bacteria</taxon>
        <taxon>Bacillati</taxon>
        <taxon>Actinomycetota</taxon>
        <taxon>Actinomycetes</taxon>
        <taxon>Kitasatosporales</taxon>
        <taxon>Streptomycetaceae</taxon>
        <taxon>Streptomyces</taxon>
    </lineage>
</organism>
<gene>
    <name evidence="2" type="ORF">SFRA_030275</name>
</gene>